<protein>
    <submittedName>
        <fullName evidence="2">Uncharacterized protein</fullName>
    </submittedName>
</protein>
<sequence length="78" mass="8281">MLKTVIDSSAADNKPDTAVEPKPPVDPRKGTGILPMPDQSAVVAGMPRRGRAIEAPGDPGIITPEDDVLDTSYENRKN</sequence>
<evidence type="ECO:0000313" key="3">
    <source>
        <dbReference type="Proteomes" id="UP000060602"/>
    </source>
</evidence>
<feature type="compositionally biased region" description="Basic and acidic residues" evidence="1">
    <location>
        <begin position="13"/>
        <end position="29"/>
    </location>
</feature>
<accession>A0A0X8NZM2</accession>
<organism evidence="2 3">
    <name type="scientific">Alcaligenes xylosoxydans xylosoxydans</name>
    <name type="common">Achromobacter xylosoxidans</name>
    <dbReference type="NCBI Taxonomy" id="85698"/>
    <lineage>
        <taxon>Bacteria</taxon>
        <taxon>Pseudomonadati</taxon>
        <taxon>Pseudomonadota</taxon>
        <taxon>Betaproteobacteria</taxon>
        <taxon>Burkholderiales</taxon>
        <taxon>Alcaligenaceae</taxon>
        <taxon>Achromobacter</taxon>
    </lineage>
</organism>
<feature type="region of interest" description="Disordered" evidence="1">
    <location>
        <begin position="50"/>
        <end position="78"/>
    </location>
</feature>
<dbReference type="AlphaFoldDB" id="A0A0X8NZM2"/>
<reference evidence="3" key="1">
    <citation type="submission" date="2015-12" db="EMBL/GenBank/DDBJ databases">
        <title>FDA dAtabase for Regulatory Grade micrObial Sequences (FDA-ARGOS): Supporting development and validation of Infectious Disease Dx tests.</title>
        <authorList>
            <person name="Case J."/>
            <person name="Tallon L."/>
            <person name="Sadzewicz L."/>
            <person name="Sengamalay N."/>
            <person name="Ott S."/>
            <person name="Godinez A."/>
            <person name="Nagaraj S."/>
            <person name="Nadendla S."/>
            <person name="Sichtig H."/>
        </authorList>
    </citation>
    <scope>NUCLEOTIDE SEQUENCE [LARGE SCALE GENOMIC DNA]</scope>
    <source>
        <strain evidence="3">FDAARGOS_147</strain>
    </source>
</reference>
<dbReference type="Proteomes" id="UP000060602">
    <property type="component" value="Chromosome"/>
</dbReference>
<feature type="compositionally biased region" description="Polar residues" evidence="1">
    <location>
        <begin position="1"/>
        <end position="11"/>
    </location>
</feature>
<dbReference type="RefSeq" id="WP_061072463.1">
    <property type="nucleotide sequence ID" value="NZ_CP014060.2"/>
</dbReference>
<proteinExistence type="predicted"/>
<evidence type="ECO:0000256" key="1">
    <source>
        <dbReference type="SAM" id="MobiDB-lite"/>
    </source>
</evidence>
<feature type="region of interest" description="Disordered" evidence="1">
    <location>
        <begin position="1"/>
        <end position="38"/>
    </location>
</feature>
<gene>
    <name evidence="2" type="ORF">AL504_15130</name>
</gene>
<dbReference type="EMBL" id="CP014060">
    <property type="protein sequence ID" value="AMG37226.1"/>
    <property type="molecule type" value="Genomic_DNA"/>
</dbReference>
<name>A0A0X8NZM2_ALCXX</name>
<evidence type="ECO:0000313" key="2">
    <source>
        <dbReference type="EMBL" id="AMG37226.1"/>
    </source>
</evidence>